<sequence length="126" mass="14271">MIYADTDFFLALLKPQDWLKENAKRILKEYGGQITTSVATFIELMFLSKKFNLDPVELTVSVMEICKIRDERLIKAALYIKHYGLTVLDAFHAAFSEGVIISSDSVFDKVGLKRIRLEGDGNVGHE</sequence>
<accession>A0ABV4T4M7</accession>
<feature type="domain" description="PIN" evidence="1">
    <location>
        <begin position="2"/>
        <end position="110"/>
    </location>
</feature>
<evidence type="ECO:0000259" key="1">
    <source>
        <dbReference type="Pfam" id="PF01850"/>
    </source>
</evidence>
<dbReference type="Pfam" id="PF01850">
    <property type="entry name" value="PIN"/>
    <property type="match status" value="1"/>
</dbReference>
<dbReference type="Gene3D" id="3.40.50.1010">
    <property type="entry name" value="5'-nuclease"/>
    <property type="match status" value="1"/>
</dbReference>
<dbReference type="Proteomes" id="UP001571980">
    <property type="component" value="Unassembled WGS sequence"/>
</dbReference>
<comment type="caution">
    <text evidence="2">The sequence shown here is derived from an EMBL/GenBank/DDBJ whole genome shotgun (WGS) entry which is preliminary data.</text>
</comment>
<dbReference type="InterPro" id="IPR002716">
    <property type="entry name" value="PIN_dom"/>
</dbReference>
<dbReference type="RefSeq" id="WP_372823877.1">
    <property type="nucleotide sequence ID" value="NZ_JARRIC010000003.1"/>
</dbReference>
<gene>
    <name evidence="2" type="ORF">P8X34_07820</name>
</gene>
<dbReference type="InterPro" id="IPR029060">
    <property type="entry name" value="PIN-like_dom_sf"/>
</dbReference>
<dbReference type="EMBL" id="JARRIG010000005">
    <property type="protein sequence ID" value="MFA4804640.1"/>
    <property type="molecule type" value="Genomic_DNA"/>
</dbReference>
<evidence type="ECO:0000313" key="2">
    <source>
        <dbReference type="EMBL" id="MFA4804640.1"/>
    </source>
</evidence>
<protein>
    <submittedName>
        <fullName evidence="2">PIN domain-containing protein</fullName>
    </submittedName>
</protein>
<organism evidence="2 3">
    <name type="scientific">Pyrococcus kukulkanii</name>
    <dbReference type="NCBI Taxonomy" id="1609559"/>
    <lineage>
        <taxon>Archaea</taxon>
        <taxon>Methanobacteriati</taxon>
        <taxon>Methanobacteriota</taxon>
        <taxon>Thermococci</taxon>
        <taxon>Thermococcales</taxon>
        <taxon>Thermococcaceae</taxon>
        <taxon>Pyrococcus</taxon>
    </lineage>
</organism>
<reference evidence="2 3" key="1">
    <citation type="submission" date="2023-03" db="EMBL/GenBank/DDBJ databases">
        <title>Speciation in Pyrococcus: adaptation to high temperature as a mechanism.</title>
        <authorList>
            <person name="Gu J."/>
        </authorList>
    </citation>
    <scope>NUCLEOTIDE SEQUENCE [LARGE SCALE GENOMIC DNA]</scope>
    <source>
        <strain evidence="2 3">LMOA34</strain>
    </source>
</reference>
<keyword evidence="3" id="KW-1185">Reference proteome</keyword>
<evidence type="ECO:0000313" key="3">
    <source>
        <dbReference type="Proteomes" id="UP001571980"/>
    </source>
</evidence>
<proteinExistence type="predicted"/>
<dbReference type="SUPFAM" id="SSF88723">
    <property type="entry name" value="PIN domain-like"/>
    <property type="match status" value="1"/>
</dbReference>
<name>A0ABV4T4M7_9EURY</name>